<feature type="transmembrane region" description="Helical" evidence="6">
    <location>
        <begin position="123"/>
        <end position="139"/>
    </location>
</feature>
<keyword evidence="9" id="KW-1185">Reference proteome</keyword>
<feature type="transmembrane region" description="Helical" evidence="6">
    <location>
        <begin position="178"/>
        <end position="202"/>
    </location>
</feature>
<dbReference type="PANTHER" id="PTHR22911:SF6">
    <property type="entry name" value="SOLUTE CARRIER FAMILY 35 MEMBER G1"/>
    <property type="match status" value="1"/>
</dbReference>
<feature type="transmembrane region" description="Helical" evidence="6">
    <location>
        <begin position="208"/>
        <end position="229"/>
    </location>
</feature>
<sequence length="288" mass="30546">MLGALFFALMNAAAKHLGVSGQQSASEVKDTMQTIPVFQITFARYAVAALVMLPLMFFRPTRFRIVSPSRYLVRTIAGFGGIALMFAAIQTIPLASATAIGFTSPIFAMVFSALFLQERVPKLRWWAAAIGLVGALIIASPASGVAIGGAIIALAAAAFMGAEIVSVKWLAQTTDGPVTILFFSNLTGVLVSAVFMLSDFVWPALDQAIVLVLLGSVAILGQACFIRAAKLEDANFLAPFFYVSLFYAAVIGYVVFNETLSWPVVSGCLIILASAAVMLMAGKKTLSR</sequence>
<dbReference type="Pfam" id="PF00892">
    <property type="entry name" value="EamA"/>
    <property type="match status" value="2"/>
</dbReference>
<feature type="transmembrane region" description="Helical" evidence="6">
    <location>
        <begin position="95"/>
        <end position="116"/>
    </location>
</feature>
<dbReference type="AlphaFoldDB" id="A0A0X3U1M3"/>
<gene>
    <name evidence="8" type="ORF">AVO44_04545</name>
</gene>
<keyword evidence="4 6" id="KW-1133">Transmembrane helix</keyword>
<evidence type="ECO:0000256" key="1">
    <source>
        <dbReference type="ARBA" id="ARBA00004141"/>
    </source>
</evidence>
<keyword evidence="3 6" id="KW-0812">Transmembrane</keyword>
<evidence type="ECO:0000256" key="2">
    <source>
        <dbReference type="ARBA" id="ARBA00009853"/>
    </source>
</evidence>
<dbReference type="InterPro" id="IPR037185">
    <property type="entry name" value="EmrE-like"/>
</dbReference>
<reference evidence="9" key="1">
    <citation type="submission" date="2015-12" db="EMBL/GenBank/DDBJ databases">
        <authorList>
            <person name="Zhang G."/>
            <person name="Stingl U."/>
        </authorList>
    </citation>
    <scope>NUCLEOTIDE SEQUENCE [LARGE SCALE GENOMIC DNA]</scope>
    <source>
        <strain evidence="9">ZGT108</strain>
    </source>
</reference>
<evidence type="ECO:0000256" key="4">
    <source>
        <dbReference type="ARBA" id="ARBA00022989"/>
    </source>
</evidence>
<dbReference type="Proteomes" id="UP000053690">
    <property type="component" value="Unassembled WGS sequence"/>
</dbReference>
<name>A0A0X3U1M3_9RHOB</name>
<evidence type="ECO:0000256" key="5">
    <source>
        <dbReference type="ARBA" id="ARBA00023136"/>
    </source>
</evidence>
<keyword evidence="5 6" id="KW-0472">Membrane</keyword>
<dbReference type="InterPro" id="IPR000620">
    <property type="entry name" value="EamA_dom"/>
</dbReference>
<comment type="similarity">
    <text evidence="2">Belongs to the drug/metabolite transporter (DMT) superfamily. 10 TMS drug/metabolite exporter (DME) (TC 2.A.7.3) family.</text>
</comment>
<evidence type="ECO:0000259" key="7">
    <source>
        <dbReference type="Pfam" id="PF00892"/>
    </source>
</evidence>
<feature type="transmembrane region" description="Helical" evidence="6">
    <location>
        <begin position="262"/>
        <end position="282"/>
    </location>
</feature>
<organism evidence="8 9">
    <name type="scientific">Ruegeria profundi</name>
    <dbReference type="NCBI Taxonomy" id="1685378"/>
    <lineage>
        <taxon>Bacteria</taxon>
        <taxon>Pseudomonadati</taxon>
        <taxon>Pseudomonadota</taxon>
        <taxon>Alphaproteobacteria</taxon>
        <taxon>Rhodobacterales</taxon>
        <taxon>Roseobacteraceae</taxon>
        <taxon>Ruegeria</taxon>
    </lineage>
</organism>
<dbReference type="GO" id="GO:0016020">
    <property type="term" value="C:membrane"/>
    <property type="evidence" value="ECO:0007669"/>
    <property type="project" value="UniProtKB-SubCell"/>
</dbReference>
<dbReference type="EMBL" id="LQBP01000002">
    <property type="protein sequence ID" value="KUJ81141.1"/>
    <property type="molecule type" value="Genomic_DNA"/>
</dbReference>
<comment type="caution">
    <text evidence="8">The sequence shown here is derived from an EMBL/GenBank/DDBJ whole genome shotgun (WGS) entry which is preliminary data.</text>
</comment>
<dbReference type="PANTHER" id="PTHR22911">
    <property type="entry name" value="ACYL-MALONYL CONDENSING ENZYME-RELATED"/>
    <property type="match status" value="1"/>
</dbReference>
<feature type="transmembrane region" description="Helical" evidence="6">
    <location>
        <begin position="71"/>
        <end position="89"/>
    </location>
</feature>
<dbReference type="STRING" id="1685378.AVO44_04545"/>
<protein>
    <recommendedName>
        <fullName evidence="7">EamA domain-containing protein</fullName>
    </recommendedName>
</protein>
<evidence type="ECO:0000256" key="3">
    <source>
        <dbReference type="ARBA" id="ARBA00022692"/>
    </source>
</evidence>
<dbReference type="SUPFAM" id="SSF103481">
    <property type="entry name" value="Multidrug resistance efflux transporter EmrE"/>
    <property type="match status" value="2"/>
</dbReference>
<evidence type="ECO:0000256" key="6">
    <source>
        <dbReference type="SAM" id="Phobius"/>
    </source>
</evidence>
<feature type="transmembrane region" description="Helical" evidence="6">
    <location>
        <begin position="236"/>
        <end position="256"/>
    </location>
</feature>
<accession>A0A0X3U1M3</accession>
<evidence type="ECO:0000313" key="9">
    <source>
        <dbReference type="Proteomes" id="UP000053690"/>
    </source>
</evidence>
<proteinExistence type="inferred from homology"/>
<evidence type="ECO:0000313" key="8">
    <source>
        <dbReference type="EMBL" id="KUJ81141.1"/>
    </source>
</evidence>
<comment type="subcellular location">
    <subcellularLocation>
        <location evidence="1">Membrane</location>
        <topology evidence="1">Multi-pass membrane protein</topology>
    </subcellularLocation>
</comment>
<feature type="transmembrane region" description="Helical" evidence="6">
    <location>
        <begin position="38"/>
        <end position="59"/>
    </location>
</feature>
<feature type="domain" description="EamA" evidence="7">
    <location>
        <begin position="29"/>
        <end position="139"/>
    </location>
</feature>
<feature type="transmembrane region" description="Helical" evidence="6">
    <location>
        <begin position="145"/>
        <end position="166"/>
    </location>
</feature>
<feature type="domain" description="EamA" evidence="7">
    <location>
        <begin position="149"/>
        <end position="279"/>
    </location>
</feature>